<dbReference type="PANTHER" id="PTHR35908:SF1">
    <property type="entry name" value="CONSERVED PROTEIN"/>
    <property type="match status" value="1"/>
</dbReference>
<evidence type="ECO:0000313" key="2">
    <source>
        <dbReference type="EMBL" id="MBR7826862.1"/>
    </source>
</evidence>
<feature type="domain" description="VOC" evidence="1">
    <location>
        <begin position="6"/>
        <end position="123"/>
    </location>
</feature>
<dbReference type="AlphaFoldDB" id="A0A941E959"/>
<dbReference type="PANTHER" id="PTHR35908">
    <property type="entry name" value="HYPOTHETICAL FUSION PROTEIN"/>
    <property type="match status" value="1"/>
</dbReference>
<accession>A0A941E959</accession>
<dbReference type="InterPro" id="IPR041581">
    <property type="entry name" value="Glyoxalase_6"/>
</dbReference>
<keyword evidence="3" id="KW-1185">Reference proteome</keyword>
<dbReference type="InterPro" id="IPR037523">
    <property type="entry name" value="VOC_core"/>
</dbReference>
<dbReference type="Pfam" id="PF18029">
    <property type="entry name" value="Glyoxalase_6"/>
    <property type="match status" value="1"/>
</dbReference>
<protein>
    <submittedName>
        <fullName evidence="2">VOC family protein</fullName>
    </submittedName>
</protein>
<evidence type="ECO:0000313" key="3">
    <source>
        <dbReference type="Proteomes" id="UP000676325"/>
    </source>
</evidence>
<organism evidence="2 3">
    <name type="scientific">Actinospica acidithermotolerans</name>
    <dbReference type="NCBI Taxonomy" id="2828514"/>
    <lineage>
        <taxon>Bacteria</taxon>
        <taxon>Bacillati</taxon>
        <taxon>Actinomycetota</taxon>
        <taxon>Actinomycetes</taxon>
        <taxon>Catenulisporales</taxon>
        <taxon>Actinospicaceae</taxon>
        <taxon>Actinospica</taxon>
    </lineage>
</organism>
<dbReference type="Gene3D" id="3.10.180.10">
    <property type="entry name" value="2,3-Dihydroxybiphenyl 1,2-Dioxygenase, domain 1"/>
    <property type="match status" value="1"/>
</dbReference>
<dbReference type="RefSeq" id="WP_212518009.1">
    <property type="nucleotide sequence ID" value="NZ_JAGSOH010000024.1"/>
</dbReference>
<dbReference type="SUPFAM" id="SSF54593">
    <property type="entry name" value="Glyoxalase/Bleomycin resistance protein/Dihydroxybiphenyl dioxygenase"/>
    <property type="match status" value="1"/>
</dbReference>
<evidence type="ECO:0000259" key="1">
    <source>
        <dbReference type="PROSITE" id="PS51819"/>
    </source>
</evidence>
<dbReference type="Proteomes" id="UP000676325">
    <property type="component" value="Unassembled WGS sequence"/>
</dbReference>
<comment type="caution">
    <text evidence="2">The sequence shown here is derived from an EMBL/GenBank/DDBJ whole genome shotgun (WGS) entry which is preliminary data.</text>
</comment>
<reference evidence="2" key="1">
    <citation type="submission" date="2021-04" db="EMBL/GenBank/DDBJ databases">
        <title>Genome based classification of Actinospica acidithermotolerans sp. nov., an actinobacterium isolated from an Indonesian hot spring.</title>
        <authorList>
            <person name="Kusuma A.B."/>
            <person name="Putra K.E."/>
            <person name="Nafisah S."/>
            <person name="Loh J."/>
            <person name="Nouioui I."/>
            <person name="Goodfellow M."/>
        </authorList>
    </citation>
    <scope>NUCLEOTIDE SEQUENCE</scope>
    <source>
        <strain evidence="2">MGRD01-02</strain>
    </source>
</reference>
<proteinExistence type="predicted"/>
<sequence length="124" mass="13857">MAIVSGYASASIDCPDPAALLEFYQKLTGWKTVFTSEEFSAISPDGEPVNGLGFQRVEHYRAPEWPGHERPQQFHLDFYAADLDKAQQEAVEIGARLASVQPQPDRWRVLLDPVGHPFCLCVEP</sequence>
<dbReference type="EMBL" id="JAGSOH010000024">
    <property type="protein sequence ID" value="MBR7826862.1"/>
    <property type="molecule type" value="Genomic_DNA"/>
</dbReference>
<dbReference type="PROSITE" id="PS51819">
    <property type="entry name" value="VOC"/>
    <property type="match status" value="1"/>
</dbReference>
<name>A0A941E959_9ACTN</name>
<dbReference type="InterPro" id="IPR029068">
    <property type="entry name" value="Glyas_Bleomycin-R_OHBP_Dase"/>
</dbReference>
<gene>
    <name evidence="2" type="ORF">KDK95_11160</name>
</gene>